<feature type="domain" description="ABC transmembrane type-1" evidence="6">
    <location>
        <begin position="96"/>
        <end position="288"/>
    </location>
</feature>
<comment type="similarity">
    <text evidence="5">Belongs to the binding-protein-dependent transport system permease family.</text>
</comment>
<keyword evidence="3 5" id="KW-1133">Transmembrane helix</keyword>
<dbReference type="PANTHER" id="PTHR43879">
    <property type="entry name" value="ABC TRANSPORTER PERMEASE PROTEIN"/>
    <property type="match status" value="1"/>
</dbReference>
<dbReference type="Proteomes" id="UP001596084">
    <property type="component" value="Unassembled WGS sequence"/>
</dbReference>
<organism evidence="7 8">
    <name type="scientific">Polaromonas jejuensis</name>
    <dbReference type="NCBI Taxonomy" id="457502"/>
    <lineage>
        <taxon>Bacteria</taxon>
        <taxon>Pseudomonadati</taxon>
        <taxon>Pseudomonadota</taxon>
        <taxon>Betaproteobacteria</taxon>
        <taxon>Burkholderiales</taxon>
        <taxon>Comamonadaceae</taxon>
        <taxon>Polaromonas</taxon>
    </lineage>
</organism>
<evidence type="ECO:0000256" key="2">
    <source>
        <dbReference type="ARBA" id="ARBA00022692"/>
    </source>
</evidence>
<evidence type="ECO:0000256" key="1">
    <source>
        <dbReference type="ARBA" id="ARBA00004651"/>
    </source>
</evidence>
<dbReference type="PROSITE" id="PS50928">
    <property type="entry name" value="ABC_TM1"/>
    <property type="match status" value="1"/>
</dbReference>
<comment type="caution">
    <text evidence="7">The sequence shown here is derived from an EMBL/GenBank/DDBJ whole genome shotgun (WGS) entry which is preliminary data.</text>
</comment>
<evidence type="ECO:0000259" key="6">
    <source>
        <dbReference type="PROSITE" id="PS50928"/>
    </source>
</evidence>
<evidence type="ECO:0000313" key="7">
    <source>
        <dbReference type="EMBL" id="MFC5519686.1"/>
    </source>
</evidence>
<evidence type="ECO:0000256" key="5">
    <source>
        <dbReference type="RuleBase" id="RU363032"/>
    </source>
</evidence>
<evidence type="ECO:0000313" key="8">
    <source>
        <dbReference type="Proteomes" id="UP001596084"/>
    </source>
</evidence>
<keyword evidence="4 5" id="KW-0472">Membrane</keyword>
<reference evidence="8" key="1">
    <citation type="journal article" date="2019" name="Int. J. Syst. Evol. Microbiol.">
        <title>The Global Catalogue of Microorganisms (GCM) 10K type strain sequencing project: providing services to taxonomists for standard genome sequencing and annotation.</title>
        <authorList>
            <consortium name="The Broad Institute Genomics Platform"/>
            <consortium name="The Broad Institute Genome Sequencing Center for Infectious Disease"/>
            <person name="Wu L."/>
            <person name="Ma J."/>
        </authorList>
    </citation>
    <scope>NUCLEOTIDE SEQUENCE [LARGE SCALE GENOMIC DNA]</scope>
    <source>
        <strain evidence="8">CGMCC 4.7277</strain>
    </source>
</reference>
<evidence type="ECO:0000256" key="4">
    <source>
        <dbReference type="ARBA" id="ARBA00023136"/>
    </source>
</evidence>
<dbReference type="InterPro" id="IPR000515">
    <property type="entry name" value="MetI-like"/>
</dbReference>
<feature type="transmembrane region" description="Helical" evidence="5">
    <location>
        <begin position="208"/>
        <end position="229"/>
    </location>
</feature>
<feature type="transmembrane region" description="Helical" evidence="5">
    <location>
        <begin position="267"/>
        <end position="287"/>
    </location>
</feature>
<keyword evidence="2 5" id="KW-0812">Transmembrane</keyword>
<dbReference type="RefSeq" id="WP_157090217.1">
    <property type="nucleotide sequence ID" value="NZ_JBHSMX010000003.1"/>
</dbReference>
<feature type="transmembrane region" description="Helical" evidence="5">
    <location>
        <begin position="164"/>
        <end position="187"/>
    </location>
</feature>
<dbReference type="Pfam" id="PF00528">
    <property type="entry name" value="BPD_transp_1"/>
    <property type="match status" value="1"/>
</dbReference>
<dbReference type="Gene3D" id="1.10.3720.10">
    <property type="entry name" value="MetI-like"/>
    <property type="match status" value="1"/>
</dbReference>
<dbReference type="EMBL" id="JBHSMX010000003">
    <property type="protein sequence ID" value="MFC5519686.1"/>
    <property type="molecule type" value="Genomic_DNA"/>
</dbReference>
<dbReference type="PANTHER" id="PTHR43879:SF1">
    <property type="entry name" value="GLUCOSE IMPORT SYSTEM PERMEASE PROTEIN GLCU"/>
    <property type="match status" value="1"/>
</dbReference>
<protein>
    <submittedName>
        <fullName evidence="7">Carbohydrate ABC transporter permease</fullName>
    </submittedName>
</protein>
<keyword evidence="8" id="KW-1185">Reference proteome</keyword>
<feature type="transmembrane region" description="Helical" evidence="5">
    <location>
        <begin position="131"/>
        <end position="152"/>
    </location>
</feature>
<dbReference type="SUPFAM" id="SSF161098">
    <property type="entry name" value="MetI-like"/>
    <property type="match status" value="1"/>
</dbReference>
<sequence>MADLLETSASSITHLPEKTGLQVKWSRLAVYAVLLGFAAAYLTPLVVVILNSVRSAQDIGQNGVINLPKTLELHNFVAAWGEFCIAQHCSGIRPYMLNSLMMAIPATILSTLLGAACGYSIALWRFRGDTWVFGVLTLGVFLPEQMKLVPWVLVLRELGLSNTIAGLVLVHVVQGISFATLFCRNYYVNIPQELMKAAKIDGAGYFRIFWRIVLPLSPPILIVTIIWQFTGIWNEYLYGVVFTSGENQPITAALIALAAGVSEAPQYGIQSAAVLLAAAPTLLVYLVGGKYFMRGLTAGAVK</sequence>
<gene>
    <name evidence="7" type="ORF">ACFPP7_01980</name>
</gene>
<accession>A0ABW0Q522</accession>
<dbReference type="InterPro" id="IPR035906">
    <property type="entry name" value="MetI-like_sf"/>
</dbReference>
<dbReference type="CDD" id="cd06261">
    <property type="entry name" value="TM_PBP2"/>
    <property type="match status" value="1"/>
</dbReference>
<proteinExistence type="inferred from homology"/>
<name>A0ABW0Q522_9BURK</name>
<feature type="transmembrane region" description="Helical" evidence="5">
    <location>
        <begin position="100"/>
        <end position="124"/>
    </location>
</feature>
<comment type="subcellular location">
    <subcellularLocation>
        <location evidence="1 5">Cell membrane</location>
        <topology evidence="1 5">Multi-pass membrane protein</topology>
    </subcellularLocation>
</comment>
<feature type="transmembrane region" description="Helical" evidence="5">
    <location>
        <begin position="28"/>
        <end position="50"/>
    </location>
</feature>
<keyword evidence="5" id="KW-0813">Transport</keyword>
<evidence type="ECO:0000256" key="3">
    <source>
        <dbReference type="ARBA" id="ARBA00022989"/>
    </source>
</evidence>